<protein>
    <recommendedName>
        <fullName evidence="3">Glycosyl hydrolase family 43</fullName>
    </recommendedName>
</protein>
<gene>
    <name evidence="1" type="ORF">FB471_0596</name>
</gene>
<evidence type="ECO:0008006" key="3">
    <source>
        <dbReference type="Google" id="ProtNLM"/>
    </source>
</evidence>
<dbReference type="RefSeq" id="WP_141995811.1">
    <property type="nucleotide sequence ID" value="NZ_VFML01000001.1"/>
</dbReference>
<proteinExistence type="predicted"/>
<dbReference type="Gene3D" id="2.115.10.20">
    <property type="entry name" value="Glycosyl hydrolase domain, family 43"/>
    <property type="match status" value="1"/>
</dbReference>
<dbReference type="InterPro" id="IPR023296">
    <property type="entry name" value="Glyco_hydro_beta-prop_sf"/>
</dbReference>
<comment type="caution">
    <text evidence="1">The sequence shown here is derived from an EMBL/GenBank/DDBJ whole genome shotgun (WGS) entry which is preliminary data.</text>
</comment>
<organism evidence="1 2">
    <name type="scientific">Amycolatopsis cihanbeyliensis</name>
    <dbReference type="NCBI Taxonomy" id="1128664"/>
    <lineage>
        <taxon>Bacteria</taxon>
        <taxon>Bacillati</taxon>
        <taxon>Actinomycetota</taxon>
        <taxon>Actinomycetes</taxon>
        <taxon>Pseudonocardiales</taxon>
        <taxon>Pseudonocardiaceae</taxon>
        <taxon>Amycolatopsis</taxon>
    </lineage>
</organism>
<evidence type="ECO:0000313" key="1">
    <source>
        <dbReference type="EMBL" id="TQJ00943.1"/>
    </source>
</evidence>
<dbReference type="CDD" id="cd15482">
    <property type="entry name" value="Sialidase_non-viral"/>
    <property type="match status" value="1"/>
</dbReference>
<keyword evidence="2" id="KW-1185">Reference proteome</keyword>
<dbReference type="OrthoDB" id="9801455at2"/>
<reference evidence="1 2" key="1">
    <citation type="submission" date="2019-06" db="EMBL/GenBank/DDBJ databases">
        <title>Sequencing the genomes of 1000 actinobacteria strains.</title>
        <authorList>
            <person name="Klenk H.-P."/>
        </authorList>
    </citation>
    <scope>NUCLEOTIDE SEQUENCE [LARGE SCALE GENOMIC DNA]</scope>
    <source>
        <strain evidence="1 2">DSM 45679</strain>
    </source>
</reference>
<accession>A0A542DCZ7</accession>
<evidence type="ECO:0000313" key="2">
    <source>
        <dbReference type="Proteomes" id="UP000320876"/>
    </source>
</evidence>
<dbReference type="AlphaFoldDB" id="A0A542DCZ7"/>
<sequence>MSAAANAAPGRLLLEPGSGAATPVHRYWHPGDRDWVSVPAHGSHPTRERLESYGYEPVPEVQFYVDLVGNSELVANYRWWHPADKDWIDVPEGSISDERMREYGYTIKMFQYFVFPVARTGTVAVYRWWNPGDRDWITLRDGEISDDHLESLGYQDRTFLFYAYPYDSPTAEGGYFPLGEPRSTVLEPMPWTGSEDRPHTLSVLDVNPDRTPDLNRGYRYLGYYGHAGCSGIGIARADDPATPSWDQQEEPLFTGHGERWCSALRDGDAIAIVHNVYWCGGSPDGLPYYIVGRKSTDGLHGTRFTEPLPLVKEPHRENGNPTLFRDPADGRVYLYWFRRDGDTFTIRVRGAADLDGLFAADPADIGELVVYSAEVVAAPQVMKVGELYYLVVETYENQNVWMSRVLTSTSPTGGFFEVPANPVYGAGSACVFQHVFGDTMHSYYCHERTPGSENWTLDHVSAPLG</sequence>
<name>A0A542DCZ7_AMYCI</name>
<dbReference type="Proteomes" id="UP000320876">
    <property type="component" value="Unassembled WGS sequence"/>
</dbReference>
<dbReference type="EMBL" id="VFML01000001">
    <property type="protein sequence ID" value="TQJ00943.1"/>
    <property type="molecule type" value="Genomic_DNA"/>
</dbReference>
<dbReference type="SUPFAM" id="SSF75005">
    <property type="entry name" value="Arabinanase/levansucrase/invertase"/>
    <property type="match status" value="1"/>
</dbReference>